<evidence type="ECO:0000256" key="1">
    <source>
        <dbReference type="ARBA" id="ARBA00022574"/>
    </source>
</evidence>
<dbReference type="PANTHER" id="PTHR44472">
    <property type="entry name" value="DDB1- AND CUL4-ASSOCIATED FACTOR 4-RELATED"/>
    <property type="match status" value="1"/>
</dbReference>
<protein>
    <submittedName>
        <fullName evidence="4">Uncharacterized protein</fullName>
    </submittedName>
</protein>
<sequence length="289" mass="32487">MPRDLPGLYWDEDKQRYFSIASRPGAAAATEPRSPAPAAKRKRPLRYERTEHNEEGIPFHQWRRRSPMWAAAENLARSTSTASRSRIKHEVLCSNVMFASNDLGFHLNHPISSFSVNKDTESRDEQFLVSIGDNQGWLHSVEIDSSNFSHRRDLGLLSEVSSVCHWKTRLIAVSFGTPCKLVVGRAHNHEYDAWQLLHLPEHVYDVRTAHLYGSRLVLGAARKGVLIPDLDASVRTVNLGTDNSDVLAVHQQEHLIYVGARSGAIGRFDCFIWTSCASGSYLSAQWTAI</sequence>
<accession>A0A8E2ALB9</accession>
<name>A0A8E2ALB9_9APHY</name>
<dbReference type="OrthoDB" id="128867at2759"/>
<dbReference type="InterPro" id="IPR052254">
    <property type="entry name" value="CUL4-DDB1_E3_ligase_receptor"/>
</dbReference>
<keyword evidence="1" id="KW-0853">WD repeat</keyword>
<dbReference type="Proteomes" id="UP000250043">
    <property type="component" value="Unassembled WGS sequence"/>
</dbReference>
<dbReference type="EMBL" id="KV722726">
    <property type="protein sequence ID" value="OCH84092.1"/>
    <property type="molecule type" value="Genomic_DNA"/>
</dbReference>
<keyword evidence="2" id="KW-0677">Repeat</keyword>
<evidence type="ECO:0000256" key="3">
    <source>
        <dbReference type="SAM" id="MobiDB-lite"/>
    </source>
</evidence>
<evidence type="ECO:0000256" key="2">
    <source>
        <dbReference type="ARBA" id="ARBA00022737"/>
    </source>
</evidence>
<dbReference type="AlphaFoldDB" id="A0A8E2ALB9"/>
<evidence type="ECO:0000313" key="5">
    <source>
        <dbReference type="Proteomes" id="UP000250043"/>
    </source>
</evidence>
<dbReference type="PANTHER" id="PTHR44472:SF1">
    <property type="entry name" value="DDB1 AND CUL4 ASSOCIATED FACTOR 4"/>
    <property type="match status" value="1"/>
</dbReference>
<organism evidence="4 5">
    <name type="scientific">Obba rivulosa</name>
    <dbReference type="NCBI Taxonomy" id="1052685"/>
    <lineage>
        <taxon>Eukaryota</taxon>
        <taxon>Fungi</taxon>
        <taxon>Dikarya</taxon>
        <taxon>Basidiomycota</taxon>
        <taxon>Agaricomycotina</taxon>
        <taxon>Agaricomycetes</taxon>
        <taxon>Polyporales</taxon>
        <taxon>Gelatoporiaceae</taxon>
        <taxon>Obba</taxon>
    </lineage>
</organism>
<gene>
    <name evidence="4" type="ORF">OBBRIDRAFT_439117</name>
</gene>
<keyword evidence="5" id="KW-1185">Reference proteome</keyword>
<reference evidence="4 5" key="1">
    <citation type="submission" date="2016-07" db="EMBL/GenBank/DDBJ databases">
        <title>Draft genome of the white-rot fungus Obba rivulosa 3A-2.</title>
        <authorList>
            <consortium name="DOE Joint Genome Institute"/>
            <person name="Miettinen O."/>
            <person name="Riley R."/>
            <person name="Acob R."/>
            <person name="Barry K."/>
            <person name="Cullen D."/>
            <person name="De Vries R."/>
            <person name="Hainaut M."/>
            <person name="Hatakka A."/>
            <person name="Henrissat B."/>
            <person name="Hilden K."/>
            <person name="Kuo R."/>
            <person name="Labutti K."/>
            <person name="Lipzen A."/>
            <person name="Makela M.R."/>
            <person name="Sandor L."/>
            <person name="Spatafora J.W."/>
            <person name="Grigoriev I.V."/>
            <person name="Hibbett D.S."/>
        </authorList>
    </citation>
    <scope>NUCLEOTIDE SEQUENCE [LARGE SCALE GENOMIC DNA]</scope>
    <source>
        <strain evidence="4 5">3A-2</strain>
    </source>
</reference>
<evidence type="ECO:0000313" key="4">
    <source>
        <dbReference type="EMBL" id="OCH84092.1"/>
    </source>
</evidence>
<proteinExistence type="predicted"/>
<feature type="region of interest" description="Disordered" evidence="3">
    <location>
        <begin position="21"/>
        <end position="50"/>
    </location>
</feature>